<dbReference type="OrthoDB" id="4366914at2759"/>
<evidence type="ECO:0000313" key="1">
    <source>
        <dbReference type="EMBL" id="KAJ5414562.1"/>
    </source>
</evidence>
<comment type="caution">
    <text evidence="1">The sequence shown here is derived from an EMBL/GenBank/DDBJ whole genome shotgun (WGS) entry which is preliminary data.</text>
</comment>
<dbReference type="GeneID" id="81364806"/>
<keyword evidence="2" id="KW-1185">Reference proteome</keyword>
<accession>A0A9W9WC11</accession>
<sequence length="618" mass="70729">MSLSTGNASLFHFFGGLDLEDPPLKEDVVFKTYMPLIRELESAWQSKSSYPQTWNLDEAFKEFEQEEVDAWARLGVDRSAEFLVLPSGSLGSDLACQLLNPTFFVPDPYLQVMDNPASPTIHLMHQCGFSSVNSLVFDCIFRRDTSQNLLDFWTEEVRKPHEDFVKVLRDNMAAVIELCWGVEVWRVMERNYRLVRFPLWGRYDKVQLYLEMNDNKVKRLVIKLRHPQFFCHRPWVAKNWTVEQDRSLEVAAKIVSQYDHSARVRQLIESWTLILKNAQEATSANSSAESDGVEWLDETTSAEWDEPAPEVMTWLQAQGGLKIARSPIKDRDGLEKAFRLLHGWEENLPFGSYDYCALGDLALAVGALYVHRVCGLRSSEEVKVGHVYSQRRSGAVDALIQPGLCGQIMERKYSVCHSVVLDDAFPQFARKSPKHYVVRTLEGRGCGLPHCRGRVQLAPLDDTQPSIRAVKKDLENPPDFRGRKPRNEVFYRSGAEELEGLAPIVKVKCKGCGHIQEDTTPRFTRGKPARYCIPRRTCQKPDGCGKKDQYLNPVDKIPHIGQSNLTDMCTNFENEGIDVRKLLVRIPSAYEVVFELHRPIYERAKDLKRLLEDFENSV</sequence>
<dbReference type="Proteomes" id="UP001147747">
    <property type="component" value="Unassembled WGS sequence"/>
</dbReference>
<dbReference type="EMBL" id="JAPZBU010000003">
    <property type="protein sequence ID" value="KAJ5414562.1"/>
    <property type="molecule type" value="Genomic_DNA"/>
</dbReference>
<organism evidence="1 2">
    <name type="scientific">Penicillium cosmopolitanum</name>
    <dbReference type="NCBI Taxonomy" id="1131564"/>
    <lineage>
        <taxon>Eukaryota</taxon>
        <taxon>Fungi</taxon>
        <taxon>Dikarya</taxon>
        <taxon>Ascomycota</taxon>
        <taxon>Pezizomycotina</taxon>
        <taxon>Eurotiomycetes</taxon>
        <taxon>Eurotiomycetidae</taxon>
        <taxon>Eurotiales</taxon>
        <taxon>Aspergillaceae</taxon>
        <taxon>Penicillium</taxon>
    </lineage>
</organism>
<gene>
    <name evidence="1" type="ORF">N7509_001189</name>
</gene>
<reference evidence="1" key="1">
    <citation type="submission" date="2022-12" db="EMBL/GenBank/DDBJ databases">
        <authorList>
            <person name="Petersen C."/>
        </authorList>
    </citation>
    <scope>NUCLEOTIDE SEQUENCE</scope>
    <source>
        <strain evidence="1">IBT 29677</strain>
    </source>
</reference>
<protein>
    <submittedName>
        <fullName evidence="1">Uncharacterized protein</fullName>
    </submittedName>
</protein>
<reference evidence="1" key="2">
    <citation type="journal article" date="2023" name="IMA Fungus">
        <title>Comparative genomic study of the Penicillium genus elucidates a diverse pangenome and 15 lateral gene transfer events.</title>
        <authorList>
            <person name="Petersen C."/>
            <person name="Sorensen T."/>
            <person name="Nielsen M.R."/>
            <person name="Sondergaard T.E."/>
            <person name="Sorensen J.L."/>
            <person name="Fitzpatrick D.A."/>
            <person name="Frisvad J.C."/>
            <person name="Nielsen K.L."/>
        </authorList>
    </citation>
    <scope>NUCLEOTIDE SEQUENCE</scope>
    <source>
        <strain evidence="1">IBT 29677</strain>
    </source>
</reference>
<dbReference type="AlphaFoldDB" id="A0A9W9WC11"/>
<evidence type="ECO:0000313" key="2">
    <source>
        <dbReference type="Proteomes" id="UP001147747"/>
    </source>
</evidence>
<dbReference type="RefSeq" id="XP_056494408.1">
    <property type="nucleotide sequence ID" value="XM_056625826.1"/>
</dbReference>
<name>A0A9W9WC11_9EURO</name>
<proteinExistence type="predicted"/>